<sequence length="75" mass="8209">MLHTIIEKNSYHDSIVLMLLTNHLKEIAVVNNVQVMMGTPANKDIFKTGGLATPELDEADLALRGKAGTQISVYN</sequence>
<proteinExistence type="predicted"/>
<gene>
    <name evidence="1" type="ORF">N573_001045</name>
</gene>
<dbReference type="AlphaFoldDB" id="A0A806T0H2"/>
<name>A0A806T0H2_LIMFE</name>
<accession>A0A806T0H2</accession>
<dbReference type="EMBL" id="CP011536">
    <property type="protein sequence ID" value="AKM50417.1"/>
    <property type="molecule type" value="Genomic_DNA"/>
</dbReference>
<evidence type="ECO:0000313" key="1">
    <source>
        <dbReference type="EMBL" id="AKM50417.1"/>
    </source>
</evidence>
<dbReference type="Proteomes" id="UP000016629">
    <property type="component" value="Chromosome"/>
</dbReference>
<evidence type="ECO:0000313" key="2">
    <source>
        <dbReference type="Proteomes" id="UP000016629"/>
    </source>
</evidence>
<reference evidence="1 2" key="2">
    <citation type="journal article" name="FEMS Microbiol. Lett.">
        <title>Lactobacillus fermentum 3872 genome sequencing reveals plasmid and chromosomal genes potentially involved in a probiotic activity.</title>
        <authorList>
            <person name="Lehri B."/>
            <person name="Seddon A.M."/>
            <person name="Karlyshev A.V."/>
        </authorList>
    </citation>
    <scope>NUCLEOTIDE SEQUENCE [LARGE SCALE GENOMIC DNA]</scope>
    <source>
        <strain evidence="1 2">3872</strain>
    </source>
</reference>
<organism evidence="1 2">
    <name type="scientific">Limosilactobacillus fermentum 3872</name>
    <dbReference type="NCBI Taxonomy" id="1381124"/>
    <lineage>
        <taxon>Bacteria</taxon>
        <taxon>Bacillati</taxon>
        <taxon>Bacillota</taxon>
        <taxon>Bacilli</taxon>
        <taxon>Lactobacillales</taxon>
        <taxon>Lactobacillaceae</taxon>
        <taxon>Limosilactobacillus</taxon>
    </lineage>
</organism>
<protein>
    <submittedName>
        <fullName evidence="1">Uncharacterized protein</fullName>
    </submittedName>
</protein>
<reference evidence="1 2" key="1">
    <citation type="journal article" date="2013" name="Genome Announc.">
        <title>Draft Genome Sequence of Lactobacillus fermentum Strain 3872.</title>
        <authorList>
            <person name="Karlyshev A.V."/>
            <person name="Raju K."/>
            <person name="Abramov V.M."/>
        </authorList>
    </citation>
    <scope>NUCLEOTIDE SEQUENCE [LARGE SCALE GENOMIC DNA]</scope>
    <source>
        <strain evidence="1 2">3872</strain>
    </source>
</reference>